<feature type="compositionally biased region" description="Polar residues" evidence="1">
    <location>
        <begin position="54"/>
        <end position="67"/>
    </location>
</feature>
<feature type="compositionally biased region" description="Low complexity" evidence="1">
    <location>
        <begin position="1"/>
        <end position="15"/>
    </location>
</feature>
<keyword evidence="3" id="KW-1185">Reference proteome</keyword>
<feature type="compositionally biased region" description="Polar residues" evidence="1">
    <location>
        <begin position="136"/>
        <end position="155"/>
    </location>
</feature>
<feature type="compositionally biased region" description="Polar residues" evidence="1">
    <location>
        <begin position="30"/>
        <end position="46"/>
    </location>
</feature>
<proteinExistence type="predicted"/>
<protein>
    <submittedName>
        <fullName evidence="2">Uncharacterized protein</fullName>
    </submittedName>
</protein>
<sequence length="354" mass="38450">MTDDNNTNNTTNTNTPENTRGTRPPHTPDDATTQEPSLASRVQSSAAGLARAFQTPSNAAQTLSSATEGKAAGPSRPGAGTAGEAGYLSTGSVAPHSSKPGASEPFRELQTARNPNPAPSYEEFQQFEDNALDLQVHQTANPDQSRLSTDLQNETGHWKGKQRAHDPAQQEYSTAWDRAQRPPYPEAKASYEPNATDGMEVVTLLSDTSFDPNTDPYNPEYDLDKDAEATPLTPDEIKALDSFRKTFSETQLGNTQQRTGISDMSLIPDIDTFLAQDTSTGSISAGALRDSVLENLPGAGDWMGVQERYHDEVWGYLRLALEAARSEMEEDVQGEGHVEGPAVRRLKMILKHMS</sequence>
<evidence type="ECO:0000313" key="3">
    <source>
        <dbReference type="Proteomes" id="UP001147746"/>
    </source>
</evidence>
<reference evidence="2" key="1">
    <citation type="submission" date="2022-12" db="EMBL/GenBank/DDBJ databases">
        <authorList>
            <person name="Petersen C."/>
        </authorList>
    </citation>
    <scope>NUCLEOTIDE SEQUENCE</scope>
    <source>
        <strain evidence="2">IBT 21472</strain>
    </source>
</reference>
<dbReference type="EMBL" id="JAPZBO010000005">
    <property type="protein sequence ID" value="KAJ5316281.1"/>
    <property type="molecule type" value="Genomic_DNA"/>
</dbReference>
<organism evidence="2 3">
    <name type="scientific">Penicillium atrosanguineum</name>
    <dbReference type="NCBI Taxonomy" id="1132637"/>
    <lineage>
        <taxon>Eukaryota</taxon>
        <taxon>Fungi</taxon>
        <taxon>Dikarya</taxon>
        <taxon>Ascomycota</taxon>
        <taxon>Pezizomycotina</taxon>
        <taxon>Eurotiomycetes</taxon>
        <taxon>Eurotiomycetidae</taxon>
        <taxon>Eurotiales</taxon>
        <taxon>Aspergillaceae</taxon>
        <taxon>Penicillium</taxon>
    </lineage>
</organism>
<evidence type="ECO:0000256" key="1">
    <source>
        <dbReference type="SAM" id="MobiDB-lite"/>
    </source>
</evidence>
<comment type="caution">
    <text evidence="2">The sequence shown here is derived from an EMBL/GenBank/DDBJ whole genome shotgun (WGS) entry which is preliminary data.</text>
</comment>
<evidence type="ECO:0000313" key="2">
    <source>
        <dbReference type="EMBL" id="KAJ5316281.1"/>
    </source>
</evidence>
<gene>
    <name evidence="2" type="ORF">N7476_006588</name>
</gene>
<dbReference type="AlphaFoldDB" id="A0A9W9H991"/>
<name>A0A9W9H991_9EURO</name>
<dbReference type="Proteomes" id="UP001147746">
    <property type="component" value="Unassembled WGS sequence"/>
</dbReference>
<accession>A0A9W9H991</accession>
<feature type="region of interest" description="Disordered" evidence="1">
    <location>
        <begin position="1"/>
        <end position="195"/>
    </location>
</feature>
<reference evidence="2" key="2">
    <citation type="journal article" date="2023" name="IMA Fungus">
        <title>Comparative genomic study of the Penicillium genus elucidates a diverse pangenome and 15 lateral gene transfer events.</title>
        <authorList>
            <person name="Petersen C."/>
            <person name="Sorensen T."/>
            <person name="Nielsen M.R."/>
            <person name="Sondergaard T.E."/>
            <person name="Sorensen J.L."/>
            <person name="Fitzpatrick D.A."/>
            <person name="Frisvad J.C."/>
            <person name="Nielsen K.L."/>
        </authorList>
    </citation>
    <scope>NUCLEOTIDE SEQUENCE</scope>
    <source>
        <strain evidence="2">IBT 21472</strain>
    </source>
</reference>